<evidence type="ECO:0000256" key="1">
    <source>
        <dbReference type="SAM" id="SignalP"/>
    </source>
</evidence>
<feature type="signal peptide" evidence="1">
    <location>
        <begin position="1"/>
        <end position="24"/>
    </location>
</feature>
<name>A0A8T2BY56_9BRAS</name>
<dbReference type="Proteomes" id="UP000694240">
    <property type="component" value="Chromosome 6"/>
</dbReference>
<evidence type="ECO:0000313" key="2">
    <source>
        <dbReference type="EMBL" id="KAG7591549.1"/>
    </source>
</evidence>
<comment type="caution">
    <text evidence="2">The sequence shown here is derived from an EMBL/GenBank/DDBJ whole genome shotgun (WGS) entry which is preliminary data.</text>
</comment>
<feature type="chain" id="PRO_5035712649" evidence="1">
    <location>
        <begin position="25"/>
        <end position="103"/>
    </location>
</feature>
<dbReference type="EMBL" id="JAEFBK010000006">
    <property type="protein sequence ID" value="KAG7591549.1"/>
    <property type="molecule type" value="Genomic_DNA"/>
</dbReference>
<gene>
    <name evidence="2" type="ORF">ISN45_Aa01g005700</name>
</gene>
<dbReference type="AlphaFoldDB" id="A0A8T2BY56"/>
<keyword evidence="1" id="KW-0732">Signal</keyword>
<sequence>MARLIFHFVFALIVASYLLSISDAIVRDWQEPCFCPSTNPHCNCGNDLQVPTPSVIGPNPKIEKCARCNGNSQCNKVCPATCKYKVCIYNRTCDFHTCYCYIC</sequence>
<evidence type="ECO:0000313" key="3">
    <source>
        <dbReference type="Proteomes" id="UP000694240"/>
    </source>
</evidence>
<accession>A0A8T2BY56</accession>
<organism evidence="2 3">
    <name type="scientific">Arabidopsis thaliana x Arabidopsis arenosa</name>
    <dbReference type="NCBI Taxonomy" id="1240361"/>
    <lineage>
        <taxon>Eukaryota</taxon>
        <taxon>Viridiplantae</taxon>
        <taxon>Streptophyta</taxon>
        <taxon>Embryophyta</taxon>
        <taxon>Tracheophyta</taxon>
        <taxon>Spermatophyta</taxon>
        <taxon>Magnoliopsida</taxon>
        <taxon>eudicotyledons</taxon>
        <taxon>Gunneridae</taxon>
        <taxon>Pentapetalae</taxon>
        <taxon>rosids</taxon>
        <taxon>malvids</taxon>
        <taxon>Brassicales</taxon>
        <taxon>Brassicaceae</taxon>
        <taxon>Camelineae</taxon>
        <taxon>Arabidopsis</taxon>
    </lineage>
</organism>
<proteinExistence type="predicted"/>
<keyword evidence="3" id="KW-1185">Reference proteome</keyword>
<reference evidence="2 3" key="1">
    <citation type="submission" date="2020-12" db="EMBL/GenBank/DDBJ databases">
        <title>Concerted genomic and epigenomic changes stabilize Arabidopsis allopolyploids.</title>
        <authorList>
            <person name="Chen Z."/>
        </authorList>
    </citation>
    <scope>NUCLEOTIDE SEQUENCE [LARGE SCALE GENOMIC DNA]</scope>
    <source>
        <strain evidence="2">Allo738</strain>
        <tissue evidence="2">Leaf</tissue>
    </source>
</reference>
<protein>
    <submittedName>
        <fullName evidence="2">Uncharacterized protein</fullName>
    </submittedName>
</protein>